<evidence type="ECO:0000313" key="6">
    <source>
        <dbReference type="Proteomes" id="UP000636800"/>
    </source>
</evidence>
<dbReference type="AlphaFoldDB" id="A0A835Q790"/>
<evidence type="ECO:0000256" key="3">
    <source>
        <dbReference type="PIRSR" id="PIRSR002703-1"/>
    </source>
</evidence>
<accession>A0A835Q790</accession>
<dbReference type="SUPFAM" id="SSF49870">
    <property type="entry name" value="Osmotin, thaumatin-like protein"/>
    <property type="match status" value="1"/>
</dbReference>
<organism evidence="5 6">
    <name type="scientific">Vanilla planifolia</name>
    <name type="common">Vanilla</name>
    <dbReference type="NCBI Taxonomy" id="51239"/>
    <lineage>
        <taxon>Eukaryota</taxon>
        <taxon>Viridiplantae</taxon>
        <taxon>Streptophyta</taxon>
        <taxon>Embryophyta</taxon>
        <taxon>Tracheophyta</taxon>
        <taxon>Spermatophyta</taxon>
        <taxon>Magnoliopsida</taxon>
        <taxon>Liliopsida</taxon>
        <taxon>Asparagales</taxon>
        <taxon>Orchidaceae</taxon>
        <taxon>Vanilloideae</taxon>
        <taxon>Vanilleae</taxon>
        <taxon>Vanilla</taxon>
    </lineage>
</organism>
<dbReference type="InterPro" id="IPR001938">
    <property type="entry name" value="Thaumatin"/>
</dbReference>
<name>A0A835Q790_VANPL</name>
<dbReference type="EMBL" id="JADCNL010000010">
    <property type="protein sequence ID" value="KAG0463773.1"/>
    <property type="molecule type" value="Genomic_DNA"/>
</dbReference>
<dbReference type="PROSITE" id="PS00316">
    <property type="entry name" value="THAUMATIN_1"/>
    <property type="match status" value="1"/>
</dbReference>
<dbReference type="Pfam" id="PF00314">
    <property type="entry name" value="Thaumatin"/>
    <property type="match status" value="1"/>
</dbReference>
<feature type="disulfide bond" evidence="3">
    <location>
        <begin position="157"/>
        <end position="217"/>
    </location>
</feature>
<proteinExistence type="inferred from homology"/>
<feature type="disulfide bond" evidence="3">
    <location>
        <begin position="97"/>
        <end position="103"/>
    </location>
</feature>
<feature type="chain" id="PRO_5032497134" description="Thaumatin-like protein" evidence="4">
    <location>
        <begin position="26"/>
        <end position="248"/>
    </location>
</feature>
<dbReference type="SMART" id="SM00205">
    <property type="entry name" value="THN"/>
    <property type="match status" value="1"/>
</dbReference>
<gene>
    <name evidence="5" type="ORF">HPP92_019842</name>
</gene>
<dbReference type="PRINTS" id="PR00347">
    <property type="entry name" value="THAUMATIN"/>
</dbReference>
<feature type="disulfide bond" evidence="3">
    <location>
        <begin position="194"/>
        <end position="204"/>
    </location>
</feature>
<dbReference type="PANTHER" id="PTHR31048">
    <property type="entry name" value="OS03G0233200 PROTEIN"/>
    <property type="match status" value="1"/>
</dbReference>
<dbReference type="FunFam" id="2.60.110.10:FF:000002">
    <property type="entry name" value="Thaumatin-like protein 1a"/>
    <property type="match status" value="1"/>
</dbReference>
<evidence type="ECO:0000256" key="2">
    <source>
        <dbReference type="ARBA" id="ARBA00023157"/>
    </source>
</evidence>
<feature type="disulfide bond" evidence="3">
    <location>
        <begin position="184"/>
        <end position="193"/>
    </location>
</feature>
<feature type="disulfide bond" evidence="3">
    <location>
        <begin position="152"/>
        <end position="234"/>
    </location>
</feature>
<evidence type="ECO:0000313" key="5">
    <source>
        <dbReference type="EMBL" id="KAG0463773.1"/>
    </source>
</evidence>
<comment type="similarity">
    <text evidence="1">Belongs to the thaumatin family.</text>
</comment>
<keyword evidence="4" id="KW-0732">Signal</keyword>
<evidence type="ECO:0000256" key="4">
    <source>
        <dbReference type="SAM" id="SignalP"/>
    </source>
</evidence>
<protein>
    <recommendedName>
        <fullName evidence="7">Thaumatin-like protein</fullName>
    </recommendedName>
</protein>
<dbReference type="InterPro" id="IPR017949">
    <property type="entry name" value="Thaumatin_CS"/>
</dbReference>
<feature type="disulfide bond" evidence="3">
    <location>
        <begin position="34"/>
        <end position="244"/>
    </location>
</feature>
<dbReference type="PIRSF" id="PIRSF002703">
    <property type="entry name" value="Thaumatin"/>
    <property type="match status" value="1"/>
</dbReference>
<dbReference type="CDD" id="cd09218">
    <property type="entry name" value="TLP-PA"/>
    <property type="match status" value="1"/>
</dbReference>
<keyword evidence="6" id="KW-1185">Reference proteome</keyword>
<dbReference type="Proteomes" id="UP000636800">
    <property type="component" value="Chromosome 10"/>
</dbReference>
<reference evidence="5 6" key="1">
    <citation type="journal article" date="2020" name="Nat. Food">
        <title>A phased Vanilla planifolia genome enables genetic improvement of flavour and production.</title>
        <authorList>
            <person name="Hasing T."/>
            <person name="Tang H."/>
            <person name="Brym M."/>
            <person name="Khazi F."/>
            <person name="Huang T."/>
            <person name="Chambers A.H."/>
        </authorList>
    </citation>
    <scope>NUCLEOTIDE SEQUENCE [LARGE SCALE GENOMIC DNA]</scope>
    <source>
        <tissue evidence="5">Leaf</tissue>
    </source>
</reference>
<comment type="caution">
    <text evidence="5">The sequence shown here is derived from an EMBL/GenBank/DDBJ whole genome shotgun (WGS) entry which is preliminary data.</text>
</comment>
<feature type="disulfide bond" evidence="3">
    <location>
        <begin position="82"/>
        <end position="92"/>
    </location>
</feature>
<keyword evidence="2 3" id="KW-1015">Disulfide bond</keyword>
<dbReference type="PROSITE" id="PS51367">
    <property type="entry name" value="THAUMATIN_2"/>
    <property type="match status" value="1"/>
</dbReference>
<evidence type="ECO:0008006" key="7">
    <source>
        <dbReference type="Google" id="ProtNLM"/>
    </source>
</evidence>
<dbReference type="InterPro" id="IPR037176">
    <property type="entry name" value="Osmotin/thaumatin-like_sf"/>
</dbReference>
<feature type="disulfide bond" evidence="3">
    <location>
        <begin position="165"/>
        <end position="180"/>
    </location>
</feature>
<feature type="signal peptide" evidence="4">
    <location>
        <begin position="1"/>
        <end position="25"/>
    </location>
</feature>
<sequence length="248" mass="26564">MAAVSRLQLFFFLYCFFLAFSPTHAVQLILINSCNSSIWPATLGGTGNTSPLDGGFHLGAGEEVAFDVPTGWSGRIWARQGCCFDELGKGSCETGDCDGRLRCRGAGGVPPATLVEMTFGTARSPLHYYDVSLVDGFNLPVSMVPVGGGGGCGVAACEVNLNVCCPSRFEVRMGNKVVGCKSACLALQTDKYCCRGEYGSPSSCRPTLFSHLFKSVCPKAYSFAYDDPTSLNWCRASSYVITFCPPRR</sequence>
<evidence type="ECO:0000256" key="1">
    <source>
        <dbReference type="ARBA" id="ARBA00010607"/>
    </source>
</evidence>
<dbReference type="Gene3D" id="2.60.110.10">
    <property type="entry name" value="Thaumatin"/>
    <property type="match status" value="1"/>
</dbReference>